<dbReference type="EMBL" id="FRBK01000034">
    <property type="protein sequence ID" value="SHN31603.1"/>
    <property type="molecule type" value="Genomic_DNA"/>
</dbReference>
<evidence type="ECO:0000313" key="2">
    <source>
        <dbReference type="EMBL" id="SHN31603.1"/>
    </source>
</evidence>
<dbReference type="Proteomes" id="UP000184388">
    <property type="component" value="Unassembled WGS sequence"/>
</dbReference>
<sequence>MIGKTSKIRALPGLVAALALTGSLGAAAATAHAAAPSGHAQQTKRIYNGMQIAFPPNSTDLFCTIGAVGTDDHQRKIAISAGHCIRDTSGKYADHEIPDNIIPVVDRNDTKYGPIGYVRYFKDPESSQTGHATKDYMVIELLPQVTLSSQGPHLKQTGVLKYPQGPVSPNAMKPALDTERLLTTGNNEIITSGQTGTWYGTVMNNDNGIYRAPAVNKAGDSGGPVIWHVPGTDLPSQANKFQAAGPWAGITKAITLQLPPFNYTSSANILADLRTREAADPEHDVYGAGFEVTPNP</sequence>
<keyword evidence="1" id="KW-0732">Signal</keyword>
<feature type="signal peptide" evidence="1">
    <location>
        <begin position="1"/>
        <end position="28"/>
    </location>
</feature>
<gene>
    <name evidence="2" type="ORF">SAMN05216268_13437</name>
</gene>
<protein>
    <recommendedName>
        <fullName evidence="4">Trypsin</fullName>
    </recommendedName>
</protein>
<feature type="chain" id="PRO_5040791745" description="Trypsin" evidence="1">
    <location>
        <begin position="29"/>
        <end position="296"/>
    </location>
</feature>
<proteinExistence type="predicted"/>
<comment type="caution">
    <text evidence="2">The sequence shown here is derived from an EMBL/GenBank/DDBJ whole genome shotgun (WGS) entry which is preliminary data.</text>
</comment>
<reference evidence="3" key="1">
    <citation type="submission" date="2016-11" db="EMBL/GenBank/DDBJ databases">
        <authorList>
            <person name="Jaros S."/>
            <person name="Januszkiewicz K."/>
            <person name="Wedrychowicz H."/>
        </authorList>
    </citation>
    <scope>NUCLEOTIDE SEQUENCE [LARGE SCALE GENOMIC DNA]</scope>
    <source>
        <strain evidence="3">CGMCC 4.3555</strain>
    </source>
</reference>
<accession>A0A9X8N929</accession>
<evidence type="ECO:0000313" key="3">
    <source>
        <dbReference type="Proteomes" id="UP000184388"/>
    </source>
</evidence>
<organism evidence="2 3">
    <name type="scientific">Streptomyces yunnanensis</name>
    <dbReference type="NCBI Taxonomy" id="156453"/>
    <lineage>
        <taxon>Bacteria</taxon>
        <taxon>Bacillati</taxon>
        <taxon>Actinomycetota</taxon>
        <taxon>Actinomycetes</taxon>
        <taxon>Kitasatosporales</taxon>
        <taxon>Streptomycetaceae</taxon>
        <taxon>Streptomyces</taxon>
    </lineage>
</organism>
<name>A0A9X8N929_9ACTN</name>
<dbReference type="InterPro" id="IPR009003">
    <property type="entry name" value="Peptidase_S1_PA"/>
</dbReference>
<dbReference type="SUPFAM" id="SSF50494">
    <property type="entry name" value="Trypsin-like serine proteases"/>
    <property type="match status" value="1"/>
</dbReference>
<dbReference type="RefSeq" id="WP_286160535.1">
    <property type="nucleotide sequence ID" value="NZ_FRBK01000034.1"/>
</dbReference>
<evidence type="ECO:0008006" key="4">
    <source>
        <dbReference type="Google" id="ProtNLM"/>
    </source>
</evidence>
<dbReference type="AlphaFoldDB" id="A0A9X8N929"/>
<evidence type="ECO:0000256" key="1">
    <source>
        <dbReference type="SAM" id="SignalP"/>
    </source>
</evidence>